<evidence type="ECO:0000259" key="4">
    <source>
        <dbReference type="SMART" id="SM00646"/>
    </source>
</evidence>
<dbReference type="Pfam" id="PF01520">
    <property type="entry name" value="Amidase_3"/>
    <property type="match status" value="1"/>
</dbReference>
<reference evidence="6" key="1">
    <citation type="submission" date="2019-04" db="EMBL/GenBank/DDBJ databases">
        <title>Complete genome sequence of Sphingomonas sp. W1-2-3.</title>
        <authorList>
            <person name="Im W.T."/>
        </authorList>
    </citation>
    <scope>NUCLEOTIDE SEQUENCE [LARGE SCALE GENOMIC DNA]</scope>
    <source>
        <strain evidence="6">W1-2-3</strain>
    </source>
</reference>
<name>A0A4D7BWT6_9SPHN</name>
<evidence type="ECO:0000256" key="2">
    <source>
        <dbReference type="ARBA" id="ARBA00011901"/>
    </source>
</evidence>
<dbReference type="Gene3D" id="3.40.630.40">
    <property type="entry name" value="Zn-dependent exopeptidases"/>
    <property type="match status" value="1"/>
</dbReference>
<dbReference type="PANTHER" id="PTHR30404:SF0">
    <property type="entry name" value="N-ACETYLMURAMOYL-L-ALANINE AMIDASE AMIC"/>
    <property type="match status" value="1"/>
</dbReference>
<dbReference type="EMBL" id="CP039704">
    <property type="protein sequence ID" value="QCI79859.1"/>
    <property type="molecule type" value="Genomic_DNA"/>
</dbReference>
<dbReference type="KEGG" id="hgn:E6W36_11150"/>
<dbReference type="CDD" id="cd02696">
    <property type="entry name" value="MurNAc-LAA"/>
    <property type="match status" value="1"/>
</dbReference>
<dbReference type="GO" id="GO:0030288">
    <property type="term" value="C:outer membrane-bounded periplasmic space"/>
    <property type="evidence" value="ECO:0007669"/>
    <property type="project" value="TreeGrafter"/>
</dbReference>
<evidence type="ECO:0000313" key="6">
    <source>
        <dbReference type="Proteomes" id="UP000298714"/>
    </source>
</evidence>
<dbReference type="SUPFAM" id="SSF53187">
    <property type="entry name" value="Zn-dependent exopeptidases"/>
    <property type="match status" value="1"/>
</dbReference>
<dbReference type="InterPro" id="IPR050695">
    <property type="entry name" value="N-acetylmuramoyl_amidase_3"/>
</dbReference>
<sequence>MAGRKPVVVIDAGHGGADPGAPSVLDGKTEKTVTLEIARAIKAELDRSGQVKAVLTRDKDFFIPLQERVAIARKLKADLLISVHADSIANPDIRGATVYTLSERASDREAERLAAKENRADMIAGINFDTRTPDVADILLSLMQRETMNYSAEFAAMTVDTMGDDIFFRTNHHRFAGFMVLKAPDIPSVLLETGYMSNLEDSRFLFSEEGQKKLARGVRQAVERYFARRTGKATASAK</sequence>
<dbReference type="Proteomes" id="UP000298714">
    <property type="component" value="Chromosome"/>
</dbReference>
<keyword evidence="3" id="KW-0378">Hydrolase</keyword>
<evidence type="ECO:0000256" key="3">
    <source>
        <dbReference type="ARBA" id="ARBA00022801"/>
    </source>
</evidence>
<proteinExistence type="predicted"/>
<organism evidence="5 6">
    <name type="scientific">Hankyongella ginsenosidimutans</name>
    <dbReference type="NCBI Taxonomy" id="1763828"/>
    <lineage>
        <taxon>Bacteria</taxon>
        <taxon>Pseudomonadati</taxon>
        <taxon>Pseudomonadota</taxon>
        <taxon>Alphaproteobacteria</taxon>
        <taxon>Sphingomonadales</taxon>
        <taxon>Sphingomonadaceae</taxon>
        <taxon>Hankyongella</taxon>
    </lineage>
</organism>
<feature type="domain" description="MurNAc-LAA" evidence="4">
    <location>
        <begin position="69"/>
        <end position="223"/>
    </location>
</feature>
<evidence type="ECO:0000256" key="1">
    <source>
        <dbReference type="ARBA" id="ARBA00001561"/>
    </source>
</evidence>
<keyword evidence="6" id="KW-1185">Reference proteome</keyword>
<dbReference type="SMART" id="SM00646">
    <property type="entry name" value="Ami_3"/>
    <property type="match status" value="1"/>
</dbReference>
<dbReference type="EC" id="3.5.1.28" evidence="2"/>
<gene>
    <name evidence="5" type="ORF">E6W36_11150</name>
</gene>
<comment type="catalytic activity">
    <reaction evidence="1">
        <text>Hydrolyzes the link between N-acetylmuramoyl residues and L-amino acid residues in certain cell-wall glycopeptides.</text>
        <dbReference type="EC" id="3.5.1.28"/>
    </reaction>
</comment>
<dbReference type="GO" id="GO:0008745">
    <property type="term" value="F:N-acetylmuramoyl-L-alanine amidase activity"/>
    <property type="evidence" value="ECO:0007669"/>
    <property type="project" value="UniProtKB-EC"/>
</dbReference>
<protein>
    <recommendedName>
        <fullName evidence="2">N-acetylmuramoyl-L-alanine amidase</fullName>
        <ecNumber evidence="2">3.5.1.28</ecNumber>
    </recommendedName>
</protein>
<dbReference type="GO" id="GO:0009253">
    <property type="term" value="P:peptidoglycan catabolic process"/>
    <property type="evidence" value="ECO:0007669"/>
    <property type="project" value="InterPro"/>
</dbReference>
<evidence type="ECO:0000313" key="5">
    <source>
        <dbReference type="EMBL" id="QCI79859.1"/>
    </source>
</evidence>
<dbReference type="PANTHER" id="PTHR30404">
    <property type="entry name" value="N-ACETYLMURAMOYL-L-ALANINE AMIDASE"/>
    <property type="match status" value="1"/>
</dbReference>
<accession>A0A4D7BWT6</accession>
<dbReference type="InterPro" id="IPR002508">
    <property type="entry name" value="MurNAc-LAA_cat"/>
</dbReference>
<dbReference type="AlphaFoldDB" id="A0A4D7BWT6"/>